<evidence type="ECO:0000256" key="1">
    <source>
        <dbReference type="SAM" id="Phobius"/>
    </source>
</evidence>
<organism evidence="2 3">
    <name type="scientific">Ajellomyces capsulatus</name>
    <name type="common">Darling's disease fungus</name>
    <name type="synonym">Histoplasma capsulatum</name>
    <dbReference type="NCBI Taxonomy" id="5037"/>
    <lineage>
        <taxon>Eukaryota</taxon>
        <taxon>Fungi</taxon>
        <taxon>Dikarya</taxon>
        <taxon>Ascomycota</taxon>
        <taxon>Pezizomycotina</taxon>
        <taxon>Eurotiomycetes</taxon>
        <taxon>Eurotiomycetidae</taxon>
        <taxon>Onygenales</taxon>
        <taxon>Ajellomycetaceae</taxon>
        <taxon>Histoplasma</taxon>
    </lineage>
</organism>
<name>A0A8H7Z7K2_AJECA</name>
<dbReference type="VEuPathDB" id="FungiDB:I7I52_04156"/>
<protein>
    <submittedName>
        <fullName evidence="2">Uncharacterized protein</fullName>
    </submittedName>
</protein>
<keyword evidence="1" id="KW-0472">Membrane</keyword>
<keyword evidence="1" id="KW-0812">Transmembrane</keyword>
<comment type="caution">
    <text evidence="2">The sequence shown here is derived from an EMBL/GenBank/DDBJ whole genome shotgun (WGS) entry which is preliminary data.</text>
</comment>
<gene>
    <name evidence="2" type="ORF">I7I52_04156</name>
</gene>
<dbReference type="EMBL" id="JAEVHI010000001">
    <property type="protein sequence ID" value="KAG5305482.1"/>
    <property type="molecule type" value="Genomic_DNA"/>
</dbReference>
<evidence type="ECO:0000313" key="3">
    <source>
        <dbReference type="Proteomes" id="UP000670092"/>
    </source>
</evidence>
<dbReference type="Proteomes" id="UP000670092">
    <property type="component" value="Unassembled WGS sequence"/>
</dbReference>
<reference evidence="2 3" key="1">
    <citation type="submission" date="2021-01" db="EMBL/GenBank/DDBJ databases">
        <title>Chromosome-level genome assembly of a human fungal pathogen reveals clustering of transcriptionally co-regulated genes.</title>
        <authorList>
            <person name="Voorhies M."/>
            <person name="Cohen S."/>
            <person name="Shea T.P."/>
            <person name="Petrus S."/>
            <person name="Munoz J.F."/>
            <person name="Poplawski S."/>
            <person name="Goldman W.E."/>
            <person name="Michael T."/>
            <person name="Cuomo C.A."/>
            <person name="Sil A."/>
            <person name="Beyhan S."/>
        </authorList>
    </citation>
    <scope>NUCLEOTIDE SEQUENCE [LARGE SCALE GENOMIC DNA]</scope>
    <source>
        <strain evidence="2 3">G184AR</strain>
    </source>
</reference>
<proteinExistence type="predicted"/>
<keyword evidence="1" id="KW-1133">Transmembrane helix</keyword>
<accession>A0A8H7Z7K2</accession>
<dbReference type="AlphaFoldDB" id="A0A8H7Z7K2"/>
<evidence type="ECO:0000313" key="2">
    <source>
        <dbReference type="EMBL" id="KAG5305482.1"/>
    </source>
</evidence>
<feature type="transmembrane region" description="Helical" evidence="1">
    <location>
        <begin position="22"/>
        <end position="41"/>
    </location>
</feature>
<sequence>MTIAKWPERSIFQRFPEPVHTFFRFFLFVWLAYGVRTLYRYRYIYIYMHMRAHYSTSRE</sequence>